<accession>A0AAV7MFN7</accession>
<dbReference type="AlphaFoldDB" id="A0AAV7MFN7"/>
<proteinExistence type="predicted"/>
<evidence type="ECO:0000313" key="1">
    <source>
        <dbReference type="EMBL" id="KAJ1100698.1"/>
    </source>
</evidence>
<organism evidence="1 2">
    <name type="scientific">Pleurodeles waltl</name>
    <name type="common">Iberian ribbed newt</name>
    <dbReference type="NCBI Taxonomy" id="8319"/>
    <lineage>
        <taxon>Eukaryota</taxon>
        <taxon>Metazoa</taxon>
        <taxon>Chordata</taxon>
        <taxon>Craniata</taxon>
        <taxon>Vertebrata</taxon>
        <taxon>Euteleostomi</taxon>
        <taxon>Amphibia</taxon>
        <taxon>Batrachia</taxon>
        <taxon>Caudata</taxon>
        <taxon>Salamandroidea</taxon>
        <taxon>Salamandridae</taxon>
        <taxon>Pleurodelinae</taxon>
        <taxon>Pleurodeles</taxon>
    </lineage>
</organism>
<protein>
    <submittedName>
        <fullName evidence="1">Uncharacterized protein</fullName>
    </submittedName>
</protein>
<reference evidence="1" key="1">
    <citation type="journal article" date="2022" name="bioRxiv">
        <title>Sequencing and chromosome-scale assembly of the giantPleurodeles waltlgenome.</title>
        <authorList>
            <person name="Brown T."/>
            <person name="Elewa A."/>
            <person name="Iarovenko S."/>
            <person name="Subramanian E."/>
            <person name="Araus A.J."/>
            <person name="Petzold A."/>
            <person name="Susuki M."/>
            <person name="Suzuki K.-i.T."/>
            <person name="Hayashi T."/>
            <person name="Toyoda A."/>
            <person name="Oliveira C."/>
            <person name="Osipova E."/>
            <person name="Leigh N.D."/>
            <person name="Simon A."/>
            <person name="Yun M.H."/>
        </authorList>
    </citation>
    <scope>NUCLEOTIDE SEQUENCE</scope>
    <source>
        <strain evidence="1">20211129_DDA</strain>
        <tissue evidence="1">Liver</tissue>
    </source>
</reference>
<gene>
    <name evidence="1" type="ORF">NDU88_005779</name>
</gene>
<keyword evidence="2" id="KW-1185">Reference proteome</keyword>
<dbReference type="Proteomes" id="UP001066276">
    <property type="component" value="Chromosome 10"/>
</dbReference>
<sequence length="77" mass="8546">MLPRFFVNERCPAPFPLQCKLTAVSAVIVDGNDYTTTKTRGLGCICQGNRSAKSTFVTFSIEKIGQRFTVFPLQSQI</sequence>
<name>A0AAV7MFN7_PLEWA</name>
<evidence type="ECO:0000313" key="2">
    <source>
        <dbReference type="Proteomes" id="UP001066276"/>
    </source>
</evidence>
<comment type="caution">
    <text evidence="1">The sequence shown here is derived from an EMBL/GenBank/DDBJ whole genome shotgun (WGS) entry which is preliminary data.</text>
</comment>
<dbReference type="EMBL" id="JANPWB010000014">
    <property type="protein sequence ID" value="KAJ1100698.1"/>
    <property type="molecule type" value="Genomic_DNA"/>
</dbReference>